<dbReference type="PROSITE" id="PS51257">
    <property type="entry name" value="PROKAR_LIPOPROTEIN"/>
    <property type="match status" value="1"/>
</dbReference>
<keyword evidence="1" id="KW-0472">Membrane</keyword>
<reference evidence="2" key="1">
    <citation type="submission" date="2022-08" db="EMBL/GenBank/DDBJ databases">
        <title>Draft genome sequencing of Roseisolibacter agri AW1220.</title>
        <authorList>
            <person name="Tobiishi Y."/>
            <person name="Tonouchi A."/>
        </authorList>
    </citation>
    <scope>NUCLEOTIDE SEQUENCE</scope>
    <source>
        <strain evidence="2">AW1220</strain>
    </source>
</reference>
<feature type="transmembrane region" description="Helical" evidence="1">
    <location>
        <begin position="107"/>
        <end position="133"/>
    </location>
</feature>
<sequence length="141" mass="15632">MIHERTRRITLLCAAAYACSVGAAFWISRRRDSYHFASAAERAAWRWSAPPVAFVCLLMAMEALLVWVVLVGGGGWPLWKRALAGSAMLVPWTMLSAIFVLHGTGYIAWHVLWLCGLLAVLLVSALGSLAMAARRWMRRCS</sequence>
<dbReference type="EMBL" id="BRXS01000003">
    <property type="protein sequence ID" value="GLC25940.1"/>
    <property type="molecule type" value="Genomic_DNA"/>
</dbReference>
<keyword evidence="3" id="KW-1185">Reference proteome</keyword>
<name>A0AA37Q3K9_9BACT</name>
<gene>
    <name evidence="2" type="ORF">rosag_24530</name>
</gene>
<evidence type="ECO:0000313" key="2">
    <source>
        <dbReference type="EMBL" id="GLC25940.1"/>
    </source>
</evidence>
<protein>
    <submittedName>
        <fullName evidence="2">Uncharacterized protein</fullName>
    </submittedName>
</protein>
<feature type="transmembrane region" description="Helical" evidence="1">
    <location>
        <begin position="9"/>
        <end position="27"/>
    </location>
</feature>
<keyword evidence="1" id="KW-1133">Transmembrane helix</keyword>
<dbReference type="AlphaFoldDB" id="A0AA37Q3K9"/>
<evidence type="ECO:0000313" key="3">
    <source>
        <dbReference type="Proteomes" id="UP001161325"/>
    </source>
</evidence>
<dbReference type="Proteomes" id="UP001161325">
    <property type="component" value="Unassembled WGS sequence"/>
</dbReference>
<feature type="transmembrane region" description="Helical" evidence="1">
    <location>
        <begin position="82"/>
        <end position="101"/>
    </location>
</feature>
<keyword evidence="1" id="KW-0812">Transmembrane</keyword>
<proteinExistence type="predicted"/>
<feature type="transmembrane region" description="Helical" evidence="1">
    <location>
        <begin position="47"/>
        <end position="70"/>
    </location>
</feature>
<accession>A0AA37Q3K9</accession>
<evidence type="ECO:0000256" key="1">
    <source>
        <dbReference type="SAM" id="Phobius"/>
    </source>
</evidence>
<comment type="caution">
    <text evidence="2">The sequence shown here is derived from an EMBL/GenBank/DDBJ whole genome shotgun (WGS) entry which is preliminary data.</text>
</comment>
<organism evidence="2 3">
    <name type="scientific">Roseisolibacter agri</name>
    <dbReference type="NCBI Taxonomy" id="2014610"/>
    <lineage>
        <taxon>Bacteria</taxon>
        <taxon>Pseudomonadati</taxon>
        <taxon>Gemmatimonadota</taxon>
        <taxon>Gemmatimonadia</taxon>
        <taxon>Gemmatimonadales</taxon>
        <taxon>Gemmatimonadaceae</taxon>
        <taxon>Roseisolibacter</taxon>
    </lineage>
</organism>